<proteinExistence type="predicted"/>
<evidence type="ECO:0000313" key="2">
    <source>
        <dbReference type="Proteomes" id="UP000018217"/>
    </source>
</evidence>
<sequence length="123" mass="14833">MTYFHISMLTIAKNCNTLNESLVKLHRYGWNLKDEFNEGLMDYFISDDWIDGYNENISYFYYTLEAHELKHTDDFSDYTYEEAKAIFDEDTNEFMLELIKWQDALNKISHKSGKYDSFFKIIK</sequence>
<name>V5Z5Z4_9GAMM</name>
<accession>V5Z5Z4</accession>
<organism evidence="1 2">
    <name type="scientific">Erwinia piriflorinigrans CFBP 5888</name>
    <dbReference type="NCBI Taxonomy" id="1161919"/>
    <lineage>
        <taxon>Bacteria</taxon>
        <taxon>Pseudomonadati</taxon>
        <taxon>Pseudomonadota</taxon>
        <taxon>Gammaproteobacteria</taxon>
        <taxon>Enterobacterales</taxon>
        <taxon>Erwiniaceae</taxon>
        <taxon>Erwinia</taxon>
    </lineage>
</organism>
<protein>
    <submittedName>
        <fullName evidence="1">Uncharacterized protein</fullName>
    </submittedName>
</protein>
<dbReference type="AlphaFoldDB" id="V5Z5Z4"/>
<dbReference type="EMBL" id="CAHS01000014">
    <property type="protein sequence ID" value="CCG86756.1"/>
    <property type="molecule type" value="Genomic_DNA"/>
</dbReference>
<keyword evidence="2" id="KW-1185">Reference proteome</keyword>
<reference evidence="1 2" key="1">
    <citation type="journal article" date="2013" name="Syst. Appl. Microbiol.">
        <title>Phylogenetic position and virulence apparatus of the pear flower necrosis pathogen Erwinia piriflorinigrans CFBP 5888T as assessed by comparative genomics.</title>
        <authorList>
            <person name="Smits T.H."/>
            <person name="Rezzonico F."/>
            <person name="Lopez M.M."/>
            <person name="Blom J."/>
            <person name="Goesmann A."/>
            <person name="Frey J.E."/>
            <person name="Duffy B."/>
        </authorList>
    </citation>
    <scope>NUCLEOTIDE SEQUENCE [LARGE SCALE GENOMIC DNA]</scope>
    <source>
        <strain evidence="2">CFBP5888</strain>
    </source>
</reference>
<gene>
    <name evidence="1" type="ORF">EPIR_1391</name>
</gene>
<evidence type="ECO:0000313" key="1">
    <source>
        <dbReference type="EMBL" id="CCG86756.1"/>
    </source>
</evidence>
<dbReference type="STRING" id="1161919.EPIR_1391"/>
<dbReference type="Proteomes" id="UP000018217">
    <property type="component" value="Unassembled WGS sequence"/>
</dbReference>
<comment type="caution">
    <text evidence="1">The sequence shown here is derived from an EMBL/GenBank/DDBJ whole genome shotgun (WGS) entry which is preliminary data.</text>
</comment>